<accession>A0A6A5ADK6</accession>
<proteinExistence type="predicted"/>
<dbReference type="GO" id="GO:0005737">
    <property type="term" value="C:cytoplasm"/>
    <property type="evidence" value="ECO:0007669"/>
    <property type="project" value="TreeGrafter"/>
</dbReference>
<evidence type="ECO:0000256" key="1">
    <source>
        <dbReference type="ARBA" id="ARBA00022614"/>
    </source>
</evidence>
<sequence length="232" mass="25750">MEITEDLLKRRSKHFDIACIQRLNLAGCDIRTVALLEGCTSLVELNLAKNHLLSLHGIPTLPTLKCLDCSFNTVTTLDGMSPQPQLEELHVEVRVRIALVKGNDLARVDFALLQKQLPRLRRLFLHAPAAPRSNPVCKIDKYFDVVHAAMPSLESLDGEVFALRQVHTPRAVNDDPESDADLRAALAEAAWDKVSWGLPATDDPASFVQNNTKKFKGANNPPCVPDLLRSQY</sequence>
<dbReference type="PANTHER" id="PTHR15454:SF56">
    <property type="entry name" value="PROTEIN PHOSPHATASE 1 REGULATORY SUBUNIT 7-RELATED"/>
    <property type="match status" value="1"/>
</dbReference>
<gene>
    <name evidence="3" type="ORF">AaE_006348</name>
</gene>
<name>A0A6A5ADK6_APHAT</name>
<evidence type="ECO:0000256" key="2">
    <source>
        <dbReference type="ARBA" id="ARBA00022737"/>
    </source>
</evidence>
<dbReference type="InterPro" id="IPR032675">
    <property type="entry name" value="LRR_dom_sf"/>
</dbReference>
<dbReference type="SUPFAM" id="SSF52058">
    <property type="entry name" value="L domain-like"/>
    <property type="match status" value="1"/>
</dbReference>
<dbReference type="PANTHER" id="PTHR15454">
    <property type="entry name" value="NISCHARIN RELATED"/>
    <property type="match status" value="1"/>
</dbReference>
<dbReference type="PROSITE" id="PS51450">
    <property type="entry name" value="LRR"/>
    <property type="match status" value="1"/>
</dbReference>
<dbReference type="VEuPathDB" id="FungiDB:H257_04179"/>
<dbReference type="AlphaFoldDB" id="A0A6A5ADK6"/>
<keyword evidence="2" id="KW-0677">Repeat</keyword>
<evidence type="ECO:0000313" key="4">
    <source>
        <dbReference type="Proteomes" id="UP000469452"/>
    </source>
</evidence>
<dbReference type="Proteomes" id="UP000469452">
    <property type="component" value="Unassembled WGS sequence"/>
</dbReference>
<organism evidence="3 4">
    <name type="scientific">Aphanomyces astaci</name>
    <name type="common">Crayfish plague agent</name>
    <dbReference type="NCBI Taxonomy" id="112090"/>
    <lineage>
        <taxon>Eukaryota</taxon>
        <taxon>Sar</taxon>
        <taxon>Stramenopiles</taxon>
        <taxon>Oomycota</taxon>
        <taxon>Saprolegniomycetes</taxon>
        <taxon>Saprolegniales</taxon>
        <taxon>Verrucalvaceae</taxon>
        <taxon>Aphanomyces</taxon>
    </lineage>
</organism>
<comment type="caution">
    <text evidence="3">The sequence shown here is derived from an EMBL/GenBank/DDBJ whole genome shotgun (WGS) entry which is preliminary data.</text>
</comment>
<evidence type="ECO:0008006" key="5">
    <source>
        <dbReference type="Google" id="ProtNLM"/>
    </source>
</evidence>
<protein>
    <recommendedName>
        <fullName evidence="5">U2A'/phosphoprotein 32 family A C-terminal domain-containing protein</fullName>
    </recommendedName>
</protein>
<dbReference type="EMBL" id="VJMI01011904">
    <property type="protein sequence ID" value="KAF0751528.1"/>
    <property type="molecule type" value="Genomic_DNA"/>
</dbReference>
<dbReference type="Gene3D" id="3.80.10.10">
    <property type="entry name" value="Ribonuclease Inhibitor"/>
    <property type="match status" value="1"/>
</dbReference>
<evidence type="ECO:0000313" key="3">
    <source>
        <dbReference type="EMBL" id="KAF0751528.1"/>
    </source>
</evidence>
<reference evidence="3 4" key="1">
    <citation type="submission" date="2019-06" db="EMBL/GenBank/DDBJ databases">
        <title>Genomics analysis of Aphanomyces spp. identifies a new class of oomycete effector associated with host adaptation.</title>
        <authorList>
            <person name="Gaulin E."/>
        </authorList>
    </citation>
    <scope>NUCLEOTIDE SEQUENCE [LARGE SCALE GENOMIC DNA]</scope>
    <source>
        <strain evidence="3 4">E</strain>
    </source>
</reference>
<keyword evidence="1" id="KW-0433">Leucine-rich repeat</keyword>
<dbReference type="InterPro" id="IPR001611">
    <property type="entry name" value="Leu-rich_rpt"/>
</dbReference>